<accession>A0ABW5DM51</accession>
<reference evidence="2" key="1">
    <citation type="journal article" date="2019" name="Int. J. Syst. Evol. Microbiol.">
        <title>The Global Catalogue of Microorganisms (GCM) 10K type strain sequencing project: providing services to taxonomists for standard genome sequencing and annotation.</title>
        <authorList>
            <consortium name="The Broad Institute Genomics Platform"/>
            <consortium name="The Broad Institute Genome Sequencing Center for Infectious Disease"/>
            <person name="Wu L."/>
            <person name="Ma J."/>
        </authorList>
    </citation>
    <scope>NUCLEOTIDE SEQUENCE [LARGE SCALE GENOMIC DNA]</scope>
    <source>
        <strain evidence="2">CGMCC 1.19062</strain>
    </source>
</reference>
<dbReference type="EMBL" id="JBHUIP010000001">
    <property type="protein sequence ID" value="MFD2261566.1"/>
    <property type="molecule type" value="Genomic_DNA"/>
</dbReference>
<proteinExistence type="predicted"/>
<protein>
    <recommendedName>
        <fullName evidence="3">Amino acid ABC transporter substrate-binding protein</fullName>
    </recommendedName>
</protein>
<dbReference type="Proteomes" id="UP001597295">
    <property type="component" value="Unassembled WGS sequence"/>
</dbReference>
<dbReference type="SUPFAM" id="SSF53850">
    <property type="entry name" value="Periplasmic binding protein-like II"/>
    <property type="match status" value="1"/>
</dbReference>
<sequence length="280" mass="31638">MVLLTLAGWIVPADARELVTFARSSNDARNPRHAYSLGLLKLALEKAQVEADFVQADMVLEQSRAVEELAMGRGLRVIWVGTSPERERQLRPIRIPLDRGLLGLRLMMVRPDSLRQIAELPSAHFLRSFVMGQGVGWPDVQILESAGFKVVETSYDQLFPMLERGRVGALPRAAFEIRSEIDAQQRLGRQFAIDPRFAISYRFCSFFFTNRADEALASAIERGLEAAYDDGSFMAYFETHPYTGGIVQALQLEKREILAIDNPLLTPETRALPPRYWLFP</sequence>
<organism evidence="1 2">
    <name type="scientific">Lacibacterium aquatile</name>
    <dbReference type="NCBI Taxonomy" id="1168082"/>
    <lineage>
        <taxon>Bacteria</taxon>
        <taxon>Pseudomonadati</taxon>
        <taxon>Pseudomonadota</taxon>
        <taxon>Alphaproteobacteria</taxon>
        <taxon>Rhodospirillales</taxon>
        <taxon>Rhodospirillaceae</taxon>
    </lineage>
</organism>
<dbReference type="RefSeq" id="WP_379874472.1">
    <property type="nucleotide sequence ID" value="NZ_JBHUIP010000001.1"/>
</dbReference>
<evidence type="ECO:0000313" key="2">
    <source>
        <dbReference type="Proteomes" id="UP001597295"/>
    </source>
</evidence>
<gene>
    <name evidence="1" type="ORF">ACFSM5_01620</name>
</gene>
<evidence type="ECO:0008006" key="3">
    <source>
        <dbReference type="Google" id="ProtNLM"/>
    </source>
</evidence>
<comment type="caution">
    <text evidence="1">The sequence shown here is derived from an EMBL/GenBank/DDBJ whole genome shotgun (WGS) entry which is preliminary data.</text>
</comment>
<evidence type="ECO:0000313" key="1">
    <source>
        <dbReference type="EMBL" id="MFD2261566.1"/>
    </source>
</evidence>
<keyword evidence="2" id="KW-1185">Reference proteome</keyword>
<name>A0ABW5DM51_9PROT</name>